<dbReference type="InterPro" id="IPR000407">
    <property type="entry name" value="GDA1_CD39_NTPase"/>
</dbReference>
<organism evidence="7 8">
    <name type="scientific">Saprolegnia diclina (strain VS20)</name>
    <dbReference type="NCBI Taxonomy" id="1156394"/>
    <lineage>
        <taxon>Eukaryota</taxon>
        <taxon>Sar</taxon>
        <taxon>Stramenopiles</taxon>
        <taxon>Oomycota</taxon>
        <taxon>Saprolegniomycetes</taxon>
        <taxon>Saprolegniales</taxon>
        <taxon>Saprolegniaceae</taxon>
        <taxon>Saprolegnia</taxon>
    </lineage>
</organism>
<dbReference type="AlphaFoldDB" id="T0PIZ3"/>
<accession>T0PIZ3</accession>
<evidence type="ECO:0000256" key="2">
    <source>
        <dbReference type="ARBA" id="ARBA00022801"/>
    </source>
</evidence>
<gene>
    <name evidence="7" type="ORF">SDRG_16755</name>
</gene>
<dbReference type="OrthoDB" id="6372431at2759"/>
<dbReference type="CDD" id="cd24003">
    <property type="entry name" value="ASKHA_NBD_GDA1_CD39_NTPase"/>
    <property type="match status" value="1"/>
</dbReference>
<evidence type="ECO:0000313" key="7">
    <source>
        <dbReference type="EMBL" id="EQC25344.1"/>
    </source>
</evidence>
<dbReference type="GO" id="GO:0009134">
    <property type="term" value="P:nucleoside diphosphate catabolic process"/>
    <property type="evidence" value="ECO:0007669"/>
    <property type="project" value="TreeGrafter"/>
</dbReference>
<feature type="active site" description="Proton acceptor" evidence="3">
    <location>
        <position position="156"/>
    </location>
</feature>
<protein>
    <submittedName>
        <fullName evidence="7">Uncharacterized protein</fullName>
    </submittedName>
</protein>
<dbReference type="EMBL" id="JH767283">
    <property type="protein sequence ID" value="EQC25344.1"/>
    <property type="molecule type" value="Genomic_DNA"/>
</dbReference>
<dbReference type="STRING" id="1156394.T0PIZ3"/>
<dbReference type="GO" id="GO:0005524">
    <property type="term" value="F:ATP binding"/>
    <property type="evidence" value="ECO:0007669"/>
    <property type="project" value="UniProtKB-KW"/>
</dbReference>
<reference evidence="7 8" key="1">
    <citation type="submission" date="2012-04" db="EMBL/GenBank/DDBJ databases">
        <title>The Genome Sequence of Saprolegnia declina VS20.</title>
        <authorList>
            <consortium name="The Broad Institute Genome Sequencing Platform"/>
            <person name="Russ C."/>
            <person name="Nusbaum C."/>
            <person name="Tyler B."/>
            <person name="van West P."/>
            <person name="Dieguez-Uribeondo J."/>
            <person name="de Bruijn I."/>
            <person name="Tripathy S."/>
            <person name="Jiang R."/>
            <person name="Young S.K."/>
            <person name="Zeng Q."/>
            <person name="Gargeya S."/>
            <person name="Fitzgerald M."/>
            <person name="Haas B."/>
            <person name="Abouelleil A."/>
            <person name="Alvarado L."/>
            <person name="Arachchi H.M."/>
            <person name="Berlin A."/>
            <person name="Chapman S.B."/>
            <person name="Goldberg J."/>
            <person name="Griggs A."/>
            <person name="Gujja S."/>
            <person name="Hansen M."/>
            <person name="Howarth C."/>
            <person name="Imamovic A."/>
            <person name="Larimer J."/>
            <person name="McCowen C."/>
            <person name="Montmayeur A."/>
            <person name="Murphy C."/>
            <person name="Neiman D."/>
            <person name="Pearson M."/>
            <person name="Priest M."/>
            <person name="Roberts A."/>
            <person name="Saif S."/>
            <person name="Shea T."/>
            <person name="Sisk P."/>
            <person name="Sykes S."/>
            <person name="Wortman J."/>
            <person name="Nusbaum C."/>
            <person name="Birren B."/>
        </authorList>
    </citation>
    <scope>NUCLEOTIDE SEQUENCE [LARGE SCALE GENOMIC DNA]</scope>
    <source>
        <strain evidence="7 8">VS20</strain>
    </source>
</reference>
<evidence type="ECO:0000256" key="3">
    <source>
        <dbReference type="PIRSR" id="PIRSR600407-1"/>
    </source>
</evidence>
<feature type="binding site" evidence="4">
    <location>
        <begin position="190"/>
        <end position="194"/>
    </location>
    <ligand>
        <name>ATP</name>
        <dbReference type="ChEBI" id="CHEBI:30616"/>
    </ligand>
</feature>
<comment type="similarity">
    <text evidence="1">Belongs to the GDA1/CD39 NTPase family.</text>
</comment>
<dbReference type="Proteomes" id="UP000030762">
    <property type="component" value="Unassembled WGS sequence"/>
</dbReference>
<keyword evidence="4" id="KW-0547">Nucleotide-binding</keyword>
<feature type="signal peptide" evidence="6">
    <location>
        <begin position="1"/>
        <end position="23"/>
    </location>
</feature>
<evidence type="ECO:0000256" key="1">
    <source>
        <dbReference type="ARBA" id="ARBA00009283"/>
    </source>
</evidence>
<proteinExistence type="inferred from homology"/>
<dbReference type="eggNOG" id="KOG1386">
    <property type="taxonomic scope" value="Eukaryota"/>
</dbReference>
<evidence type="ECO:0000256" key="6">
    <source>
        <dbReference type="SAM" id="SignalP"/>
    </source>
</evidence>
<keyword evidence="5" id="KW-0472">Membrane</keyword>
<feature type="transmembrane region" description="Helical" evidence="5">
    <location>
        <begin position="462"/>
        <end position="482"/>
    </location>
</feature>
<dbReference type="Gene3D" id="3.30.420.150">
    <property type="entry name" value="Exopolyphosphatase. Domain 2"/>
    <property type="match status" value="1"/>
</dbReference>
<keyword evidence="2" id="KW-0378">Hydrolase</keyword>
<dbReference type="PANTHER" id="PTHR11782">
    <property type="entry name" value="ADENOSINE/GUANOSINE DIPHOSPHATASE"/>
    <property type="match status" value="1"/>
</dbReference>
<sequence length="503" mass="54892">MLPSVVRRLYAVVAAFLLLTAHGHRSLGDRIPLRPYSSCRIIVDAGSSGTRFFVFPSPSVPTADNFAHLTPGLSEIAPLQAYAYMRPALYEVQASLSPEMRARCFVHIYGTAGMRALDASQQAELYNQLYLDLKNDATMTLPLERAHVRTISGDEEAFFLAMAANFLDARVESDLAPSNVDLFGALDLGGGSTQIVFDIKERWRQNARRKAMPHQKTLNVSEFFVQSFAGYGAAHMHDQVLQAIAANASSDSVHSNATNATASVELLTNPCYFTGYSGANQTGTGHAAECLRLLQSLVAQENANCPSGSFCALQSVPQPPVTGAFYAVSVYYLATVFARDVVSRMAPTLSYGWPAPSLEEMESATHLVCSMRFDELAALELEHTPAEMLPRRCLDLCYVTTLLRAYGFGLAERRVVFVDRIRGSPLVWATGAYLMDHALASTAYADALVSYLSRQVEVGLPVGWHVALLMLTMAVVALFFTVHRATGRHGSTQAIEFVGDPRK</sequence>
<evidence type="ECO:0000313" key="8">
    <source>
        <dbReference type="Proteomes" id="UP000030762"/>
    </source>
</evidence>
<dbReference type="RefSeq" id="XP_008621194.1">
    <property type="nucleotide sequence ID" value="XM_008622972.1"/>
</dbReference>
<dbReference type="GO" id="GO:0017110">
    <property type="term" value="F:nucleoside diphosphate phosphatase activity"/>
    <property type="evidence" value="ECO:0007669"/>
    <property type="project" value="TreeGrafter"/>
</dbReference>
<keyword evidence="8" id="KW-1185">Reference proteome</keyword>
<feature type="chain" id="PRO_5004568904" evidence="6">
    <location>
        <begin position="24"/>
        <end position="503"/>
    </location>
</feature>
<dbReference type="OMA" id="PYSHCAF"/>
<dbReference type="GO" id="GO:0016020">
    <property type="term" value="C:membrane"/>
    <property type="evidence" value="ECO:0007669"/>
    <property type="project" value="TreeGrafter"/>
</dbReference>
<dbReference type="GeneID" id="19957482"/>
<keyword evidence="4" id="KW-0067">ATP-binding</keyword>
<dbReference type="PANTHER" id="PTHR11782:SF83">
    <property type="entry name" value="GUANOSINE-DIPHOSPHATASE"/>
    <property type="match status" value="1"/>
</dbReference>
<evidence type="ECO:0000256" key="4">
    <source>
        <dbReference type="PIRSR" id="PIRSR600407-2"/>
    </source>
</evidence>
<keyword evidence="5" id="KW-1133">Transmembrane helix</keyword>
<dbReference type="InParanoid" id="T0PIZ3"/>
<name>T0PIZ3_SAPDV</name>
<dbReference type="VEuPathDB" id="FungiDB:SDRG_16755"/>
<dbReference type="Pfam" id="PF01150">
    <property type="entry name" value="GDA1_CD39"/>
    <property type="match status" value="1"/>
</dbReference>
<keyword evidence="5" id="KW-0812">Transmembrane</keyword>
<keyword evidence="6" id="KW-0732">Signal</keyword>
<evidence type="ECO:0000256" key="5">
    <source>
        <dbReference type="SAM" id="Phobius"/>
    </source>
</evidence>
<dbReference type="Gene3D" id="3.30.420.40">
    <property type="match status" value="1"/>
</dbReference>